<feature type="compositionally biased region" description="Low complexity" evidence="3">
    <location>
        <begin position="101"/>
        <end position="113"/>
    </location>
</feature>
<feature type="region of interest" description="Disordered" evidence="3">
    <location>
        <begin position="479"/>
        <end position="508"/>
    </location>
</feature>
<gene>
    <name evidence="5" type="ORF">HK099_003519</name>
</gene>
<evidence type="ECO:0000259" key="4">
    <source>
        <dbReference type="PROSITE" id="PS50102"/>
    </source>
</evidence>
<sequence length="683" mass="76362">MFQVLIFQIGFAKFRSRSDAINAIDTLCGKKIDQDRGFYMKAEIAKKNLLITKRSISHDLTSPHNSSSIVASFNVRNASSTTSLMLNNAASTPTNNFKLRSSSVSSSSSTSPSPAFNQSHSHLPAHIPVYTELVLNTGNCESTAHNSQKSKKFSKPFDDVVHSSSITFSSNDSEVADIHCTELETNSTHLEHYKNDGYFQLPKDLLNGLDKLESSADSLDILTSNQTTSSTSSNFNSDIVSIDYSETSLNDNSLLSKKKSLDYNTDADVSSTTIHSTLPYTIIDDLASRFDAKMSVTDYNILKNSSIAAEVARNKSQASLPLWDSYCKNNSPLSTKAFSNTLKNNLSLNINIVNQVTQQQQVANCTKYFSAVHGRVNSESTFFNSSEFLLGDSATELNVPILYESGIVLPEENLKHQKPFESSCYMQPFTSTSNDRSRSNTPVTNGLISPPVTPVHSTFFGRSPNEVIYGQNSQIPAQQHLNQPQQQLQNLQPSPQQQQIQQHQALPQQQQHLQPIQQQLLQPTLQQQQIQLFQQQLQQQLKQQHIQQQQQQILQHFPLVTLPLQQQSLIPQSLISIIQRDQNPPCNTLYVGNLPIVANPEELEMLFSRCKGYKRLCFRMRPNGPMCFVEFEDVICAAQAMKDLYGVPLTTHNIGNGIRLSFSKNPLGVRLNTQRNNTQPSFY</sequence>
<feature type="region of interest" description="Disordered" evidence="3">
    <location>
        <begin position="97"/>
        <end position="120"/>
    </location>
</feature>
<feature type="region of interest" description="Disordered" evidence="3">
    <location>
        <begin position="426"/>
        <end position="456"/>
    </location>
</feature>
<keyword evidence="1 2" id="KW-0694">RNA-binding</keyword>
<evidence type="ECO:0000256" key="3">
    <source>
        <dbReference type="SAM" id="MobiDB-lite"/>
    </source>
</evidence>
<dbReference type="GO" id="GO:0003723">
    <property type="term" value="F:RNA binding"/>
    <property type="evidence" value="ECO:0007669"/>
    <property type="project" value="UniProtKB-UniRule"/>
</dbReference>
<accession>A0AAD5XZ29</accession>
<dbReference type="Proteomes" id="UP001211065">
    <property type="component" value="Unassembled WGS sequence"/>
</dbReference>
<dbReference type="AlphaFoldDB" id="A0AAD5XZ29"/>
<evidence type="ECO:0000313" key="6">
    <source>
        <dbReference type="Proteomes" id="UP001211065"/>
    </source>
</evidence>
<evidence type="ECO:0000256" key="1">
    <source>
        <dbReference type="ARBA" id="ARBA00022884"/>
    </source>
</evidence>
<dbReference type="InterPro" id="IPR035979">
    <property type="entry name" value="RBD_domain_sf"/>
</dbReference>
<reference evidence="5" key="1">
    <citation type="submission" date="2020-05" db="EMBL/GenBank/DDBJ databases">
        <title>Phylogenomic resolution of chytrid fungi.</title>
        <authorList>
            <person name="Stajich J.E."/>
            <person name="Amses K."/>
            <person name="Simmons R."/>
            <person name="Seto K."/>
            <person name="Myers J."/>
            <person name="Bonds A."/>
            <person name="Quandt C.A."/>
            <person name="Barry K."/>
            <person name="Liu P."/>
            <person name="Grigoriev I."/>
            <person name="Longcore J.E."/>
            <person name="James T.Y."/>
        </authorList>
    </citation>
    <scope>NUCLEOTIDE SEQUENCE</scope>
    <source>
        <strain evidence="5">JEL0476</strain>
    </source>
</reference>
<protein>
    <recommendedName>
        <fullName evidence="4">RRM domain-containing protein</fullName>
    </recommendedName>
</protein>
<name>A0AAD5XZ29_9FUNG</name>
<evidence type="ECO:0000313" key="5">
    <source>
        <dbReference type="EMBL" id="KAJ3227066.1"/>
    </source>
</evidence>
<dbReference type="PANTHER" id="PTHR10501">
    <property type="entry name" value="U1 SMALL NUCLEAR RIBONUCLEOPROTEIN A/U2 SMALL NUCLEAR RIBONUCLEOPROTEIN B"/>
    <property type="match status" value="1"/>
</dbReference>
<keyword evidence="6" id="KW-1185">Reference proteome</keyword>
<dbReference type="Pfam" id="PF00076">
    <property type="entry name" value="RRM_1"/>
    <property type="match status" value="1"/>
</dbReference>
<organism evidence="5 6">
    <name type="scientific">Clydaea vesicula</name>
    <dbReference type="NCBI Taxonomy" id="447962"/>
    <lineage>
        <taxon>Eukaryota</taxon>
        <taxon>Fungi</taxon>
        <taxon>Fungi incertae sedis</taxon>
        <taxon>Chytridiomycota</taxon>
        <taxon>Chytridiomycota incertae sedis</taxon>
        <taxon>Chytridiomycetes</taxon>
        <taxon>Lobulomycetales</taxon>
        <taxon>Lobulomycetaceae</taxon>
        <taxon>Clydaea</taxon>
    </lineage>
</organism>
<comment type="caution">
    <text evidence="5">The sequence shown here is derived from an EMBL/GenBank/DDBJ whole genome shotgun (WGS) entry which is preliminary data.</text>
</comment>
<dbReference type="InterPro" id="IPR012677">
    <property type="entry name" value="Nucleotide-bd_a/b_plait_sf"/>
</dbReference>
<dbReference type="SMART" id="SM00360">
    <property type="entry name" value="RRM"/>
    <property type="match status" value="1"/>
</dbReference>
<dbReference type="EMBL" id="JADGJW010000023">
    <property type="protein sequence ID" value="KAJ3227066.1"/>
    <property type="molecule type" value="Genomic_DNA"/>
</dbReference>
<dbReference type="Gene3D" id="3.30.70.330">
    <property type="match status" value="2"/>
</dbReference>
<dbReference type="PROSITE" id="PS50102">
    <property type="entry name" value="RRM"/>
    <property type="match status" value="1"/>
</dbReference>
<feature type="domain" description="RRM" evidence="4">
    <location>
        <begin position="587"/>
        <end position="665"/>
    </location>
</feature>
<evidence type="ECO:0000256" key="2">
    <source>
        <dbReference type="PROSITE-ProRule" id="PRU00176"/>
    </source>
</evidence>
<proteinExistence type="predicted"/>
<dbReference type="InterPro" id="IPR000504">
    <property type="entry name" value="RRM_dom"/>
</dbReference>
<dbReference type="SUPFAM" id="SSF54928">
    <property type="entry name" value="RNA-binding domain, RBD"/>
    <property type="match status" value="1"/>
</dbReference>